<comment type="caution">
    <text evidence="2">The sequence shown here is derived from an EMBL/GenBank/DDBJ whole genome shotgun (WGS) entry which is preliminary data.</text>
</comment>
<feature type="region of interest" description="Disordered" evidence="1">
    <location>
        <begin position="88"/>
        <end position="112"/>
    </location>
</feature>
<protein>
    <submittedName>
        <fullName evidence="2">Uncharacterized protein</fullName>
    </submittedName>
</protein>
<dbReference type="Proteomes" id="UP001163046">
    <property type="component" value="Unassembled WGS sequence"/>
</dbReference>
<sequence>MQWPCLYYSGKRDRMLSSGRPNKGIYTNAGRAGRIGSLEKALAFNMNKTLELQEKIEKLSKKVETMQQLQEAYMIANEPVEQTPGMVEESNYNEPVAPQEKQPSQPIPAHHYTLGSDYLNRI</sequence>
<reference evidence="2" key="1">
    <citation type="submission" date="2023-01" db="EMBL/GenBank/DDBJ databases">
        <title>Genome assembly of the deep-sea coral Lophelia pertusa.</title>
        <authorList>
            <person name="Herrera S."/>
            <person name="Cordes E."/>
        </authorList>
    </citation>
    <scope>NUCLEOTIDE SEQUENCE</scope>
    <source>
        <strain evidence="2">USNM1676648</strain>
        <tissue evidence="2">Polyp</tissue>
    </source>
</reference>
<keyword evidence="3" id="KW-1185">Reference proteome</keyword>
<gene>
    <name evidence="2" type="ORF">OS493_009437</name>
</gene>
<evidence type="ECO:0000313" key="3">
    <source>
        <dbReference type="Proteomes" id="UP001163046"/>
    </source>
</evidence>
<proteinExistence type="predicted"/>
<organism evidence="2 3">
    <name type="scientific">Desmophyllum pertusum</name>
    <dbReference type="NCBI Taxonomy" id="174260"/>
    <lineage>
        <taxon>Eukaryota</taxon>
        <taxon>Metazoa</taxon>
        <taxon>Cnidaria</taxon>
        <taxon>Anthozoa</taxon>
        <taxon>Hexacorallia</taxon>
        <taxon>Scleractinia</taxon>
        <taxon>Caryophylliina</taxon>
        <taxon>Caryophylliidae</taxon>
        <taxon>Desmophyllum</taxon>
    </lineage>
</organism>
<accession>A0A9W9Z317</accession>
<dbReference type="EMBL" id="MU826829">
    <property type="protein sequence ID" value="KAJ7374105.1"/>
    <property type="molecule type" value="Genomic_DNA"/>
</dbReference>
<name>A0A9W9Z317_9CNID</name>
<evidence type="ECO:0000256" key="1">
    <source>
        <dbReference type="SAM" id="MobiDB-lite"/>
    </source>
</evidence>
<evidence type="ECO:0000313" key="2">
    <source>
        <dbReference type="EMBL" id="KAJ7374105.1"/>
    </source>
</evidence>
<dbReference type="AlphaFoldDB" id="A0A9W9Z317"/>